<comment type="similarity">
    <text evidence="3 9">Belongs to the CobD/CbiB family.</text>
</comment>
<dbReference type="Proteomes" id="UP000035199">
    <property type="component" value="Chromosome"/>
</dbReference>
<evidence type="ECO:0000256" key="7">
    <source>
        <dbReference type="ARBA" id="ARBA00022989"/>
    </source>
</evidence>
<comment type="subcellular location">
    <subcellularLocation>
        <location evidence="1 9">Cell membrane</location>
        <topology evidence="1 9">Multi-pass membrane protein</topology>
    </subcellularLocation>
</comment>
<evidence type="ECO:0000256" key="6">
    <source>
        <dbReference type="ARBA" id="ARBA00022692"/>
    </source>
</evidence>
<name>A0A0G3H604_9CORY</name>
<dbReference type="OrthoDB" id="9811967at2"/>
<keyword evidence="7 9" id="KW-1133">Transmembrane helix</keyword>
<keyword evidence="10" id="KW-0436">Ligase</keyword>
<evidence type="ECO:0000256" key="4">
    <source>
        <dbReference type="ARBA" id="ARBA00022475"/>
    </source>
</evidence>
<dbReference type="Pfam" id="PF03186">
    <property type="entry name" value="CobD_Cbib"/>
    <property type="match status" value="1"/>
</dbReference>
<protein>
    <recommendedName>
        <fullName evidence="9">Cobalamin biosynthesis protein CobD</fullName>
    </recommendedName>
</protein>
<evidence type="ECO:0000256" key="5">
    <source>
        <dbReference type="ARBA" id="ARBA00022573"/>
    </source>
</evidence>
<dbReference type="HAMAP" id="MF_00024">
    <property type="entry name" value="CobD_CbiB"/>
    <property type="match status" value="1"/>
</dbReference>
<dbReference type="PANTHER" id="PTHR34308">
    <property type="entry name" value="COBALAMIN BIOSYNTHESIS PROTEIN CBIB"/>
    <property type="match status" value="1"/>
</dbReference>
<dbReference type="AlphaFoldDB" id="A0A0G3H604"/>
<evidence type="ECO:0000256" key="3">
    <source>
        <dbReference type="ARBA" id="ARBA00006263"/>
    </source>
</evidence>
<keyword evidence="4 9" id="KW-1003">Cell membrane</keyword>
<dbReference type="GO" id="GO:0005886">
    <property type="term" value="C:plasma membrane"/>
    <property type="evidence" value="ECO:0007669"/>
    <property type="project" value="UniProtKB-SubCell"/>
</dbReference>
<dbReference type="InterPro" id="IPR004485">
    <property type="entry name" value="Cobalamin_biosynth_CobD/CbiB"/>
</dbReference>
<dbReference type="EMBL" id="CP011542">
    <property type="protein sequence ID" value="AKK06577.1"/>
    <property type="molecule type" value="Genomic_DNA"/>
</dbReference>
<dbReference type="PANTHER" id="PTHR34308:SF1">
    <property type="entry name" value="COBALAMIN BIOSYNTHESIS PROTEIN CBIB"/>
    <property type="match status" value="1"/>
</dbReference>
<gene>
    <name evidence="9 10" type="primary">cobD</name>
    <name evidence="10" type="ORF">CMUST_11315</name>
</gene>
<evidence type="ECO:0000256" key="1">
    <source>
        <dbReference type="ARBA" id="ARBA00004651"/>
    </source>
</evidence>
<dbReference type="UniPathway" id="UPA00148"/>
<dbReference type="RefSeq" id="WP_047263588.1">
    <property type="nucleotide sequence ID" value="NZ_CP011542.1"/>
</dbReference>
<dbReference type="GO" id="GO:0048472">
    <property type="term" value="F:threonine-phosphate decarboxylase activity"/>
    <property type="evidence" value="ECO:0007669"/>
    <property type="project" value="InterPro"/>
</dbReference>
<keyword evidence="8 9" id="KW-0472">Membrane</keyword>
<evidence type="ECO:0000313" key="11">
    <source>
        <dbReference type="Proteomes" id="UP000035199"/>
    </source>
</evidence>
<keyword evidence="5 9" id="KW-0169">Cobalamin biosynthesis</keyword>
<evidence type="ECO:0000256" key="9">
    <source>
        <dbReference type="HAMAP-Rule" id="MF_00024"/>
    </source>
</evidence>
<dbReference type="KEGG" id="cmv:CMUST_11315"/>
<comment type="function">
    <text evidence="9">Converts cobyric acid to cobinamide by the addition of aminopropanol on the F carboxylic group.</text>
</comment>
<proteinExistence type="inferred from homology"/>
<keyword evidence="6 9" id="KW-0812">Transmembrane</keyword>
<dbReference type="PATRIC" id="fig|571915.4.peg.2420"/>
<reference evidence="11" key="2">
    <citation type="submission" date="2015-05" db="EMBL/GenBank/DDBJ databases">
        <title>Complete genome sequence of Corynebacterium mustelae DSM 45274, isolated from various tissues of a male ferret with lethal sepsis.</title>
        <authorList>
            <person name="Ruckert C."/>
            <person name="Albersmeier A."/>
            <person name="Winkler A."/>
            <person name="Tauch A."/>
        </authorList>
    </citation>
    <scope>NUCLEOTIDE SEQUENCE [LARGE SCALE GENOMIC DNA]</scope>
    <source>
        <strain evidence="11">DSM 45274</strain>
    </source>
</reference>
<evidence type="ECO:0000313" key="10">
    <source>
        <dbReference type="EMBL" id="AKK06577.1"/>
    </source>
</evidence>
<evidence type="ECO:0000256" key="8">
    <source>
        <dbReference type="ARBA" id="ARBA00023136"/>
    </source>
</evidence>
<dbReference type="GO" id="GO:0009236">
    <property type="term" value="P:cobalamin biosynthetic process"/>
    <property type="evidence" value="ECO:0007669"/>
    <property type="project" value="UniProtKB-UniRule"/>
</dbReference>
<comment type="pathway">
    <text evidence="2 9">Cofactor biosynthesis; adenosylcobalamin biosynthesis.</text>
</comment>
<sequence>MSLGIFLGIAADRVLGDPGGKWHPVALFGRYASWLETHLYQPNRRAGIIYVAGCVIPPVAASIVAHRRWPQASTAVALYWALGGTTLERIGNTMALALERGDKEAARALVPWLCSRDPQLLDDTGMARAAVESLAENTSDAAIAPLVWASLGAPGVVLHRAVNTLDAMVGYRNDTYAQFGWAAATLDDVLAFVPARITAVTHVAIAATKGRFRAAIRAWVEDAPHHPSPNAGPVEATAAAALGVQLGGPTVYAHGIEQRPVLGQGPRPSFSTIHDAVRLSRTTQLIVAAGVIGAGFVRRRLR</sequence>
<keyword evidence="11" id="KW-1185">Reference proteome</keyword>
<dbReference type="NCBIfam" id="TIGR00380">
    <property type="entry name" value="cobal_cbiB"/>
    <property type="match status" value="1"/>
</dbReference>
<dbReference type="STRING" id="571915.CMUST_11315"/>
<dbReference type="GO" id="GO:0016874">
    <property type="term" value="F:ligase activity"/>
    <property type="evidence" value="ECO:0007669"/>
    <property type="project" value="UniProtKB-KW"/>
</dbReference>
<dbReference type="GO" id="GO:0015420">
    <property type="term" value="F:ABC-type vitamin B12 transporter activity"/>
    <property type="evidence" value="ECO:0007669"/>
    <property type="project" value="UniProtKB-UniRule"/>
</dbReference>
<reference evidence="10 11" key="1">
    <citation type="journal article" date="2015" name="Genome Announc.">
        <title>Complete Genome Sequence of the Type Strain Corynebacterium mustelae DSM 45274, Isolated from Various Tissues of a Male Ferret with Lethal Sepsis.</title>
        <authorList>
            <person name="Ruckert C."/>
            <person name="Eimer J."/>
            <person name="Winkler A."/>
            <person name="Tauch A."/>
        </authorList>
    </citation>
    <scope>NUCLEOTIDE SEQUENCE [LARGE SCALE GENOMIC DNA]</scope>
    <source>
        <strain evidence="10 11">DSM 45274</strain>
    </source>
</reference>
<organism evidence="10 11">
    <name type="scientific">Corynebacterium mustelae</name>
    <dbReference type="NCBI Taxonomy" id="571915"/>
    <lineage>
        <taxon>Bacteria</taxon>
        <taxon>Bacillati</taxon>
        <taxon>Actinomycetota</taxon>
        <taxon>Actinomycetes</taxon>
        <taxon>Mycobacteriales</taxon>
        <taxon>Corynebacteriaceae</taxon>
        <taxon>Corynebacterium</taxon>
    </lineage>
</organism>
<accession>A0A0G3H604</accession>
<evidence type="ECO:0000256" key="2">
    <source>
        <dbReference type="ARBA" id="ARBA00004953"/>
    </source>
</evidence>